<organism evidence="1 2">
    <name type="scientific">Saccharopolyspora spinosa</name>
    <dbReference type="NCBI Taxonomy" id="60894"/>
    <lineage>
        <taxon>Bacteria</taxon>
        <taxon>Bacillati</taxon>
        <taxon>Actinomycetota</taxon>
        <taxon>Actinomycetes</taxon>
        <taxon>Pseudonocardiales</taxon>
        <taxon>Pseudonocardiaceae</taxon>
        <taxon>Saccharopolyspora</taxon>
    </lineage>
</organism>
<dbReference type="STRING" id="994479.GCA_000194155_04416"/>
<reference evidence="1" key="1">
    <citation type="submission" date="2017-12" db="EMBL/GenBank/DDBJ databases">
        <title>Sequencing the genomes of 1000 Actinobacteria strains.</title>
        <authorList>
            <person name="Klenk H.-P."/>
        </authorList>
    </citation>
    <scope>NUCLEOTIDE SEQUENCE [LARGE SCALE GENOMIC DNA]</scope>
    <source>
        <strain evidence="1">DSM 44228</strain>
    </source>
</reference>
<sequence>MVRSGCQQWGVVAVGPGQFAPERDAVALDQQGTFHALFASVDRRRSGDLAAARGFGDTPVDGDVFQQETDDAVVGLQYDLSELGEDTQLDPFIVGLRMVLAEQVVSAMPW</sequence>
<comment type="caution">
    <text evidence="1">The sequence shown here is derived from an EMBL/GenBank/DDBJ whole genome shotgun (WGS) entry which is preliminary data.</text>
</comment>
<name>A0A2N3XTY0_SACSN</name>
<keyword evidence="2" id="KW-1185">Reference proteome</keyword>
<evidence type="ECO:0000313" key="1">
    <source>
        <dbReference type="EMBL" id="PKW14115.1"/>
    </source>
</evidence>
<gene>
    <name evidence="1" type="ORF">A8926_1705</name>
</gene>
<evidence type="ECO:0000313" key="2">
    <source>
        <dbReference type="Proteomes" id="UP000233786"/>
    </source>
</evidence>
<dbReference type="EMBL" id="PJNB01000001">
    <property type="protein sequence ID" value="PKW14115.1"/>
    <property type="molecule type" value="Genomic_DNA"/>
</dbReference>
<dbReference type="AlphaFoldDB" id="A0A2N3XTY0"/>
<dbReference type="Proteomes" id="UP000233786">
    <property type="component" value="Unassembled WGS sequence"/>
</dbReference>
<accession>A0A2N3XTY0</accession>
<proteinExistence type="predicted"/>
<protein>
    <submittedName>
        <fullName evidence="1">Uncharacterized protein</fullName>
    </submittedName>
</protein>